<dbReference type="InterPro" id="IPR016024">
    <property type="entry name" value="ARM-type_fold"/>
</dbReference>
<dbReference type="OrthoDB" id="6417021at2759"/>
<proteinExistence type="inferred from homology"/>
<evidence type="ECO:0000313" key="3">
    <source>
        <dbReference type="EMBL" id="PNP41280.1"/>
    </source>
</evidence>
<dbReference type="AlphaFoldDB" id="A0A2K0T6Y0"/>
<evidence type="ECO:0000313" key="4">
    <source>
        <dbReference type="Proteomes" id="UP000236546"/>
    </source>
</evidence>
<dbReference type="PANTHER" id="PTHR32226:SF2">
    <property type="entry name" value="TELO2-INTERACTING PROTEIN 2"/>
    <property type="match status" value="1"/>
</dbReference>
<dbReference type="PANTHER" id="PTHR32226">
    <property type="entry name" value="TELO2-INTERACTING PROTEIN 2"/>
    <property type="match status" value="1"/>
</dbReference>
<evidence type="ECO:0000256" key="1">
    <source>
        <dbReference type="ARBA" id="ARBA00034736"/>
    </source>
</evidence>
<name>A0A2K0T6Y0_9HYPO</name>
<comment type="similarity">
    <text evidence="1">Belongs to the TTI2 family.</text>
</comment>
<dbReference type="SUPFAM" id="SSF48371">
    <property type="entry name" value="ARM repeat"/>
    <property type="match status" value="1"/>
</dbReference>
<dbReference type="Pfam" id="PF10521">
    <property type="entry name" value="Tti2"/>
    <property type="match status" value="1"/>
</dbReference>
<dbReference type="GO" id="GO:0005634">
    <property type="term" value="C:nucleus"/>
    <property type="evidence" value="ECO:0007669"/>
    <property type="project" value="TreeGrafter"/>
</dbReference>
<accession>A0A2K0T6Y0</accession>
<reference evidence="3 4" key="1">
    <citation type="submission" date="2017-02" db="EMBL/GenBank/DDBJ databases">
        <title>Genomes of Trichoderma spp. with biocontrol activity.</title>
        <authorList>
            <person name="Gardiner D."/>
            <person name="Kazan K."/>
            <person name="Vos C."/>
            <person name="Harvey P."/>
        </authorList>
    </citation>
    <scope>NUCLEOTIDE SEQUENCE [LARGE SCALE GENOMIC DNA]</scope>
    <source>
        <strain evidence="3 4">A5MH</strain>
    </source>
</reference>
<sequence length="526" mass="57993">MHESLLGDCNRERLRAVQAAGASQKKDLSLPEISSKLHDAATPVALRDIGLELFHHVDALLATRANGQEDQQSLSIEASDPAFNEESSHVRSLVDSVAQKLLKFPIFGTDTAIQDSDYAAHSLAAEVGLALLAIISPYCTSPSEPFLFDDAVLIRVVAYTDENDAWTTKESSRLATRLLKSNLNDDRLDNFITQRLVQDTLRPLFSKSSTRLTASGRPSQIAQQPTGTQARTSLDTVSQEREKVHAASSCKWAVMLCSQATMGRQWPLFLPILLSLAEDHNTAVRIKGLQIIGFFLDTCPANVILSAGVDNVIQDAVFPTLLFLPSTTPESESIELLYPAYRVLLRIAQLDPDPKSLRRRRFLDKLLRDGVFAGHFHASEYPRIVEVLMNITKDIILCLGFFSAKHLQNLLRLFASTLSDPFVMSYPPLVSSTTEALNATLVNCWPRFSSPGYIDQAIHTISLCWLNLKSSQLPPEDADQISAHLTRTSTILQSLWVREGSGPIAGLTAALQIEPRLVDLFPSVPT</sequence>
<evidence type="ECO:0000256" key="2">
    <source>
        <dbReference type="SAM" id="MobiDB-lite"/>
    </source>
</evidence>
<dbReference type="InterPro" id="IPR018870">
    <property type="entry name" value="Tti2"/>
</dbReference>
<comment type="caution">
    <text evidence="3">The sequence shown here is derived from an EMBL/GenBank/DDBJ whole genome shotgun (WGS) entry which is preliminary data.</text>
</comment>
<dbReference type="GO" id="GO:0005829">
    <property type="term" value="C:cytosol"/>
    <property type="evidence" value="ECO:0007669"/>
    <property type="project" value="TreeGrafter"/>
</dbReference>
<dbReference type="GO" id="GO:0110078">
    <property type="term" value="C:TTT Hsp90 cochaperone complex"/>
    <property type="evidence" value="ECO:0007669"/>
    <property type="project" value="InterPro"/>
</dbReference>
<protein>
    <submittedName>
        <fullName evidence="3">Uncharacterized protein</fullName>
    </submittedName>
</protein>
<feature type="region of interest" description="Disordered" evidence="2">
    <location>
        <begin position="210"/>
        <end position="230"/>
    </location>
</feature>
<dbReference type="Proteomes" id="UP000236546">
    <property type="component" value="Unassembled WGS sequence"/>
</dbReference>
<dbReference type="EMBL" id="MTYH01000059">
    <property type="protein sequence ID" value="PNP41280.1"/>
    <property type="molecule type" value="Genomic_DNA"/>
</dbReference>
<organism evidence="3 4">
    <name type="scientific">Trichoderma gamsii</name>
    <dbReference type="NCBI Taxonomy" id="398673"/>
    <lineage>
        <taxon>Eukaryota</taxon>
        <taxon>Fungi</taxon>
        <taxon>Dikarya</taxon>
        <taxon>Ascomycota</taxon>
        <taxon>Pezizomycotina</taxon>
        <taxon>Sordariomycetes</taxon>
        <taxon>Hypocreomycetidae</taxon>
        <taxon>Hypocreales</taxon>
        <taxon>Hypocreaceae</taxon>
        <taxon>Trichoderma</taxon>
    </lineage>
</organism>
<gene>
    <name evidence="3" type="ORF">TGAMA5MH_07152</name>
</gene>